<dbReference type="AlphaFoldDB" id="A0A1G1T8A4"/>
<feature type="domain" description="NAD-dependent epimerase/dehydratase" evidence="1">
    <location>
        <begin position="3"/>
        <end position="228"/>
    </location>
</feature>
<dbReference type="SUPFAM" id="SSF51735">
    <property type="entry name" value="NAD(P)-binding Rossmann-fold domains"/>
    <property type="match status" value="1"/>
</dbReference>
<accession>A0A1G1T8A4</accession>
<dbReference type="InterPro" id="IPR036291">
    <property type="entry name" value="NAD(P)-bd_dom_sf"/>
</dbReference>
<dbReference type="PANTHER" id="PTHR43238:SF1">
    <property type="entry name" value="GDP-L-FUCOSE SYNTHASE"/>
    <property type="match status" value="1"/>
</dbReference>
<dbReference type="InterPro" id="IPR001509">
    <property type="entry name" value="Epimerase_deHydtase"/>
</dbReference>
<evidence type="ECO:0000313" key="2">
    <source>
        <dbReference type="EMBL" id="OGX87119.1"/>
    </source>
</evidence>
<keyword evidence="3" id="KW-1185">Reference proteome</keyword>
<organism evidence="2 3">
    <name type="scientific">Hymenobacter lapidarius</name>
    <dbReference type="NCBI Taxonomy" id="1908237"/>
    <lineage>
        <taxon>Bacteria</taxon>
        <taxon>Pseudomonadati</taxon>
        <taxon>Bacteroidota</taxon>
        <taxon>Cytophagia</taxon>
        <taxon>Cytophagales</taxon>
        <taxon>Hymenobacteraceae</taxon>
        <taxon>Hymenobacter</taxon>
    </lineage>
</organism>
<dbReference type="OrthoDB" id="9811425at2"/>
<evidence type="ECO:0000313" key="3">
    <source>
        <dbReference type="Proteomes" id="UP000176294"/>
    </source>
</evidence>
<comment type="caution">
    <text evidence="2">The sequence shown here is derived from an EMBL/GenBank/DDBJ whole genome shotgun (WGS) entry which is preliminary data.</text>
</comment>
<dbReference type="Gene3D" id="3.90.25.10">
    <property type="entry name" value="UDP-galactose 4-epimerase, domain 1"/>
    <property type="match status" value="1"/>
</dbReference>
<reference evidence="2 3" key="1">
    <citation type="submission" date="2016-08" db="EMBL/GenBank/DDBJ databases">
        <title>Hymenobacter coccineus sp. nov., Hymenobacter lapidarius sp. nov. and Hymenobacter glacialis sp. nov., isolated from Antarctic soil.</title>
        <authorList>
            <person name="Sedlacek I."/>
            <person name="Kralova S."/>
            <person name="Kyrova K."/>
            <person name="Maslanova I."/>
            <person name="Stankova E."/>
            <person name="Vrbovska V."/>
            <person name="Nemec M."/>
            <person name="Bartak M."/>
            <person name="Svec P."/>
            <person name="Busse H.-J."/>
            <person name="Pantucek R."/>
        </authorList>
    </citation>
    <scope>NUCLEOTIDE SEQUENCE [LARGE SCALE GENOMIC DNA]</scope>
    <source>
        <strain evidence="2 3">CCM 8643</strain>
    </source>
</reference>
<dbReference type="Proteomes" id="UP000176294">
    <property type="component" value="Unassembled WGS sequence"/>
</dbReference>
<dbReference type="EMBL" id="MDZB01000092">
    <property type="protein sequence ID" value="OGX87119.1"/>
    <property type="molecule type" value="Genomic_DNA"/>
</dbReference>
<dbReference type="Gene3D" id="3.40.50.720">
    <property type="entry name" value="NAD(P)-binding Rossmann-like Domain"/>
    <property type="match status" value="1"/>
</dbReference>
<gene>
    <name evidence="2" type="ORF">BEN47_11605</name>
</gene>
<dbReference type="GO" id="GO:0050577">
    <property type="term" value="F:GDP-L-fucose synthase activity"/>
    <property type="evidence" value="ECO:0007669"/>
    <property type="project" value="TreeGrafter"/>
</dbReference>
<proteinExistence type="predicted"/>
<dbReference type="PANTHER" id="PTHR43238">
    <property type="entry name" value="GDP-L-FUCOSE SYNTHASE"/>
    <property type="match status" value="1"/>
</dbReference>
<dbReference type="RefSeq" id="WP_070726604.1">
    <property type="nucleotide sequence ID" value="NZ_MDZB01000092.1"/>
</dbReference>
<dbReference type="STRING" id="1908237.BEN47_11605"/>
<protein>
    <recommendedName>
        <fullName evidence="1">NAD-dependent epimerase/dehydratase domain-containing protein</fullName>
    </recommendedName>
</protein>
<sequence length="310" mass="34625">MKIVLFGASGFAGRNVADMLSSHEVDFVGTSLTQGLDLRDPAATAAFLREHQPTHIINCAAHVGSLNYVSQQAATVVADNSRMVLGMYEAVAQECPQALVINPIANCAYPATAGIFRESEWWDGHLHRSVLSYGTSRRLLWATAECFDMQYGVKSIHLLTPNMYGPYDSTDPNKAHALNALIAKFVKARHTQQLELSVWGTGVAIREWLYAPDFARLVWDVLQNPDRPGLSQPTNLAQNNGLSVKELVGIIQDKFDYQGRLTWDTSKPDGARKKVMDDAKFREVFPRFKFTDFQDGIAETVKYYESVFPY</sequence>
<name>A0A1G1T8A4_9BACT</name>
<evidence type="ECO:0000259" key="1">
    <source>
        <dbReference type="Pfam" id="PF01370"/>
    </source>
</evidence>
<dbReference type="Pfam" id="PF01370">
    <property type="entry name" value="Epimerase"/>
    <property type="match status" value="1"/>
</dbReference>